<gene>
    <name evidence="2" type="ORF">GOODEAATRI_024930</name>
</gene>
<dbReference type="Proteomes" id="UP001476798">
    <property type="component" value="Unassembled WGS sequence"/>
</dbReference>
<evidence type="ECO:0000313" key="2">
    <source>
        <dbReference type="EMBL" id="MEQ2182695.1"/>
    </source>
</evidence>
<sequence length="142" mass="15822">MHQEEPRTHCTSEGSKSGSKNFILIPNGSQGAIVYPAHVCASPSGYASPLRFGIESQESRVTFQFLRNYSNLKISTPGFHTQSADQKKKPLNANEEESAGSVRATMDIVRWRSKMWLKEMTSHLSATLAIRLYHAKVGERPT</sequence>
<proteinExistence type="predicted"/>
<keyword evidence="3" id="KW-1185">Reference proteome</keyword>
<feature type="region of interest" description="Disordered" evidence="1">
    <location>
        <begin position="1"/>
        <end position="21"/>
    </location>
</feature>
<evidence type="ECO:0000313" key="3">
    <source>
        <dbReference type="Proteomes" id="UP001476798"/>
    </source>
</evidence>
<comment type="caution">
    <text evidence="2">The sequence shown here is derived from an EMBL/GenBank/DDBJ whole genome shotgun (WGS) entry which is preliminary data.</text>
</comment>
<feature type="compositionally biased region" description="Polar residues" evidence="1">
    <location>
        <begin position="75"/>
        <end position="84"/>
    </location>
</feature>
<evidence type="ECO:0000256" key="1">
    <source>
        <dbReference type="SAM" id="MobiDB-lite"/>
    </source>
</evidence>
<reference evidence="2 3" key="1">
    <citation type="submission" date="2021-06" db="EMBL/GenBank/DDBJ databases">
        <authorList>
            <person name="Palmer J.M."/>
        </authorList>
    </citation>
    <scope>NUCLEOTIDE SEQUENCE [LARGE SCALE GENOMIC DNA]</scope>
    <source>
        <strain evidence="2 3">GA_2019</strain>
        <tissue evidence="2">Muscle</tissue>
    </source>
</reference>
<accession>A0ABV0PGX5</accession>
<protein>
    <submittedName>
        <fullName evidence="2">Uncharacterized protein</fullName>
    </submittedName>
</protein>
<name>A0ABV0PGX5_9TELE</name>
<feature type="compositionally biased region" description="Polar residues" evidence="1">
    <location>
        <begin position="11"/>
        <end position="20"/>
    </location>
</feature>
<feature type="region of interest" description="Disordered" evidence="1">
    <location>
        <begin position="75"/>
        <end position="101"/>
    </location>
</feature>
<organism evidence="2 3">
    <name type="scientific">Goodea atripinnis</name>
    <dbReference type="NCBI Taxonomy" id="208336"/>
    <lineage>
        <taxon>Eukaryota</taxon>
        <taxon>Metazoa</taxon>
        <taxon>Chordata</taxon>
        <taxon>Craniata</taxon>
        <taxon>Vertebrata</taxon>
        <taxon>Euteleostomi</taxon>
        <taxon>Actinopterygii</taxon>
        <taxon>Neopterygii</taxon>
        <taxon>Teleostei</taxon>
        <taxon>Neoteleostei</taxon>
        <taxon>Acanthomorphata</taxon>
        <taxon>Ovalentaria</taxon>
        <taxon>Atherinomorphae</taxon>
        <taxon>Cyprinodontiformes</taxon>
        <taxon>Goodeidae</taxon>
        <taxon>Goodea</taxon>
    </lineage>
</organism>
<dbReference type="EMBL" id="JAHRIO010072826">
    <property type="protein sequence ID" value="MEQ2182695.1"/>
    <property type="molecule type" value="Genomic_DNA"/>
</dbReference>
<feature type="compositionally biased region" description="Basic and acidic residues" evidence="1">
    <location>
        <begin position="1"/>
        <end position="10"/>
    </location>
</feature>